<keyword evidence="11" id="KW-0472">Membrane</keyword>
<organism evidence="17 18">
    <name type="scientific">Gadus morhua</name>
    <name type="common">Atlantic cod</name>
    <dbReference type="NCBI Taxonomy" id="8049"/>
    <lineage>
        <taxon>Eukaryota</taxon>
        <taxon>Metazoa</taxon>
        <taxon>Chordata</taxon>
        <taxon>Craniata</taxon>
        <taxon>Vertebrata</taxon>
        <taxon>Euteleostomi</taxon>
        <taxon>Actinopterygii</taxon>
        <taxon>Neopterygii</taxon>
        <taxon>Teleostei</taxon>
        <taxon>Neoteleostei</taxon>
        <taxon>Acanthomorphata</taxon>
        <taxon>Zeiogadaria</taxon>
        <taxon>Gadariae</taxon>
        <taxon>Gadiformes</taxon>
        <taxon>Gadoidei</taxon>
        <taxon>Gadidae</taxon>
        <taxon>Gadus</taxon>
    </lineage>
</organism>
<evidence type="ECO:0000256" key="12">
    <source>
        <dbReference type="ARBA" id="ARBA00023180"/>
    </source>
</evidence>
<comment type="subcellular location">
    <subcellularLocation>
        <location evidence="2">Cell membrane</location>
        <topology evidence="2">Single-pass type I membrane protein</topology>
    </subcellularLocation>
    <subcellularLocation>
        <location evidence="3">Nucleus outer membrane</location>
        <topology evidence="3">Single-pass type I membrane protein</topology>
    </subcellularLocation>
</comment>
<comment type="function">
    <text evidence="1">Enhances Ca(2+)-mediated inhibition of inositol 1,4,5-triphosphate receptor (ITPR) Ca(2+) release.</text>
</comment>
<keyword evidence="9" id="KW-1133">Transmembrane helix</keyword>
<dbReference type="PANTHER" id="PTHR10656">
    <property type="entry name" value="CELL FATE DETERMINING PROTEIN MAB21-RELATED"/>
    <property type="match status" value="1"/>
</dbReference>
<evidence type="ECO:0000313" key="17">
    <source>
        <dbReference type="Ensembl" id="ENSGMOP00000065403.1"/>
    </source>
</evidence>
<dbReference type="GeneID" id="115559632"/>
<dbReference type="Gene3D" id="3.30.460.90">
    <property type="match status" value="1"/>
</dbReference>
<keyword evidence="7" id="KW-0812">Transmembrane</keyword>
<dbReference type="InterPro" id="IPR046906">
    <property type="entry name" value="Mab-21_HhH/H2TH-like"/>
</dbReference>
<evidence type="ECO:0000256" key="6">
    <source>
        <dbReference type="ARBA" id="ARBA00022475"/>
    </source>
</evidence>
<dbReference type="Proteomes" id="UP000694546">
    <property type="component" value="Chromosome 15"/>
</dbReference>
<dbReference type="GO" id="GO:0005886">
    <property type="term" value="C:plasma membrane"/>
    <property type="evidence" value="ECO:0007669"/>
    <property type="project" value="UniProtKB-SubCell"/>
</dbReference>
<evidence type="ECO:0000259" key="16">
    <source>
        <dbReference type="Pfam" id="PF20266"/>
    </source>
</evidence>
<feature type="chain" id="PRO_5045038561" description="Inositol 1,4,5-trisphosphate receptor-interacting protein" evidence="15">
    <location>
        <begin position="25"/>
        <end position="547"/>
    </location>
</feature>
<feature type="region of interest" description="Disordered" evidence="14">
    <location>
        <begin position="49"/>
        <end position="77"/>
    </location>
</feature>
<dbReference type="InterPro" id="IPR024810">
    <property type="entry name" value="MAB21L/cGLR"/>
</dbReference>
<dbReference type="Gene3D" id="1.10.1410.40">
    <property type="match status" value="1"/>
</dbReference>
<evidence type="ECO:0000256" key="7">
    <source>
        <dbReference type="ARBA" id="ARBA00022692"/>
    </source>
</evidence>
<dbReference type="RefSeq" id="XP_030234459.1">
    <property type="nucleotide sequence ID" value="XM_030378599.1"/>
</dbReference>
<gene>
    <name evidence="17" type="primary">itprip</name>
</gene>
<dbReference type="PANTHER" id="PTHR10656:SF8">
    <property type="entry name" value="INOSITOL 1,4,5-TRISPHOSPHATE RECEPTOR-INTERACTING PROTEIN"/>
    <property type="match status" value="1"/>
</dbReference>
<evidence type="ECO:0000256" key="1">
    <source>
        <dbReference type="ARBA" id="ARBA00003856"/>
    </source>
</evidence>
<evidence type="ECO:0000256" key="13">
    <source>
        <dbReference type="ARBA" id="ARBA00023242"/>
    </source>
</evidence>
<reference evidence="17" key="2">
    <citation type="submission" date="2025-09" db="UniProtKB">
        <authorList>
            <consortium name="Ensembl"/>
        </authorList>
    </citation>
    <scope>IDENTIFICATION</scope>
</reference>
<feature type="signal peptide" evidence="15">
    <location>
        <begin position="1"/>
        <end position="24"/>
    </location>
</feature>
<name>A0A8C5CSL1_GADMO</name>
<evidence type="ECO:0000256" key="5">
    <source>
        <dbReference type="ARBA" id="ARBA00019443"/>
    </source>
</evidence>
<feature type="domain" description="Mab-21-like HhH/H2TH-like" evidence="16">
    <location>
        <begin position="402"/>
        <end position="474"/>
    </location>
</feature>
<evidence type="ECO:0000256" key="14">
    <source>
        <dbReference type="SAM" id="MobiDB-lite"/>
    </source>
</evidence>
<sequence length="547" mass="62355">MSSAIARVCLVVAAAILNHPLFFSQENATLPEQDEELLTRMRLHEEQMRTHEERLVREQSMLEEEERSRLESQPQQSEESPDEAYVWYFWSAVSLVVFLAVEVSRVDLANVETWTIEDEEMYPGNGSIGARTLAIDKGLLRQFCDRCLHTLSHENWRVQEFVEGLADNLLESMRNVCNAETRMELGDFLGVGSMFESWKAHKPLTCDLIVPFTLPAPYSFQYHLWCSPASRVPPDLQGFAAIEVNNKNLGAGCVCESVVVGEDVLCLLHSKTARLEEAERSEEDGLLCSRDTSSLSKDQVMRWFQFSVSKAWGRIAHKYDFELAFHQLDTAGALKVRFRSGKVIVLNLIPAVQLDDTEAYFVSHFPSDTSSTPDTYWPMSLAVYERNLLKHFTRTLPQNPCHLHCLQILTFLHKKQTGLTGESALTDYHLKTVVLHLLVLRRQPSSWGGGFLDQRLRDALAFLQRSLTEKRLHHVLIGNRHLPGELGVPEVFRTAEPVNLFRVFVLQRALYVDTVRHLEEMLRNAPALLQEYTPHLLNGVARSSLDN</sequence>
<keyword evidence="12" id="KW-0325">Glycoprotein</keyword>
<dbReference type="SMART" id="SM01265">
    <property type="entry name" value="Mab-21"/>
    <property type="match status" value="1"/>
</dbReference>
<keyword evidence="18" id="KW-1185">Reference proteome</keyword>
<evidence type="ECO:0000256" key="3">
    <source>
        <dbReference type="ARBA" id="ARBA00004494"/>
    </source>
</evidence>
<evidence type="ECO:0000256" key="9">
    <source>
        <dbReference type="ARBA" id="ARBA00022989"/>
    </source>
</evidence>
<comment type="similarity">
    <text evidence="4">Belongs to the ITPRIP family.</text>
</comment>
<dbReference type="Ensembl" id="ENSGMOT00000049997.1">
    <property type="protein sequence ID" value="ENSGMOP00000065403.1"/>
    <property type="gene ID" value="ENSGMOG00000025368.1"/>
</dbReference>
<evidence type="ECO:0000256" key="2">
    <source>
        <dbReference type="ARBA" id="ARBA00004251"/>
    </source>
</evidence>
<keyword evidence="8 15" id="KW-0732">Signal</keyword>
<dbReference type="AlphaFoldDB" id="A0A8C5CSL1"/>
<proteinExistence type="inferred from homology"/>
<evidence type="ECO:0000256" key="8">
    <source>
        <dbReference type="ARBA" id="ARBA00022729"/>
    </source>
</evidence>
<dbReference type="RefSeq" id="XP_030234460.1">
    <property type="nucleotide sequence ID" value="XM_030378600.1"/>
</dbReference>
<keyword evidence="13" id="KW-0539">Nucleus</keyword>
<protein>
    <recommendedName>
        <fullName evidence="5">Inositol 1,4,5-trisphosphate receptor-interacting protein</fullName>
    </recommendedName>
</protein>
<evidence type="ECO:0000256" key="11">
    <source>
        <dbReference type="ARBA" id="ARBA00023136"/>
    </source>
</evidence>
<evidence type="ECO:0000256" key="4">
    <source>
        <dbReference type="ARBA" id="ARBA00005554"/>
    </source>
</evidence>
<dbReference type="PRINTS" id="PR02107">
    <property type="entry name" value="INOS145TPRIP"/>
</dbReference>
<dbReference type="Pfam" id="PF20266">
    <property type="entry name" value="Mab-21_C"/>
    <property type="match status" value="1"/>
</dbReference>
<dbReference type="GeneTree" id="ENSGT01050000244827"/>
<evidence type="ECO:0000313" key="18">
    <source>
        <dbReference type="Proteomes" id="UP000694546"/>
    </source>
</evidence>
<keyword evidence="10" id="KW-0175">Coiled coil</keyword>
<accession>A0A8C5CSL1</accession>
<dbReference type="GO" id="GO:0005640">
    <property type="term" value="C:nuclear outer membrane"/>
    <property type="evidence" value="ECO:0007669"/>
    <property type="project" value="UniProtKB-SubCell"/>
</dbReference>
<evidence type="ECO:0000256" key="10">
    <source>
        <dbReference type="ARBA" id="ARBA00023054"/>
    </source>
</evidence>
<dbReference type="OMA" id="CHLHCLQ"/>
<evidence type="ECO:0000256" key="15">
    <source>
        <dbReference type="SAM" id="SignalP"/>
    </source>
</evidence>
<dbReference type="OrthoDB" id="9923553at2759"/>
<dbReference type="InterPro" id="IPR026250">
    <property type="entry name" value="ITPRIP-like"/>
</dbReference>
<reference evidence="17" key="1">
    <citation type="submission" date="2025-08" db="UniProtKB">
        <authorList>
            <consortium name="Ensembl"/>
        </authorList>
    </citation>
    <scope>IDENTIFICATION</scope>
</reference>
<dbReference type="RefSeq" id="XP_030234461.1">
    <property type="nucleotide sequence ID" value="XM_030378601.1"/>
</dbReference>
<keyword evidence="6" id="KW-1003">Cell membrane</keyword>